<dbReference type="EMBL" id="CAXKWB010028383">
    <property type="protein sequence ID" value="CAL4133695.1"/>
    <property type="molecule type" value="Genomic_DNA"/>
</dbReference>
<accession>A0AAV2RMX7</accession>
<dbReference type="SUPFAM" id="SSF48403">
    <property type="entry name" value="Ankyrin repeat"/>
    <property type="match status" value="1"/>
</dbReference>
<dbReference type="PANTHER" id="PTHR24198:SF165">
    <property type="entry name" value="ANKYRIN REPEAT-CONTAINING PROTEIN-RELATED"/>
    <property type="match status" value="1"/>
</dbReference>
<proteinExistence type="predicted"/>
<organism evidence="3 4">
    <name type="scientific">Meganyctiphanes norvegica</name>
    <name type="common">Northern krill</name>
    <name type="synonym">Thysanopoda norvegica</name>
    <dbReference type="NCBI Taxonomy" id="48144"/>
    <lineage>
        <taxon>Eukaryota</taxon>
        <taxon>Metazoa</taxon>
        <taxon>Ecdysozoa</taxon>
        <taxon>Arthropoda</taxon>
        <taxon>Crustacea</taxon>
        <taxon>Multicrustacea</taxon>
        <taxon>Malacostraca</taxon>
        <taxon>Eumalacostraca</taxon>
        <taxon>Eucarida</taxon>
        <taxon>Euphausiacea</taxon>
        <taxon>Euphausiidae</taxon>
        <taxon>Meganyctiphanes</taxon>
    </lineage>
</organism>
<name>A0AAV2RMX7_MEGNR</name>
<dbReference type="Pfam" id="PF12796">
    <property type="entry name" value="Ank_2"/>
    <property type="match status" value="1"/>
</dbReference>
<dbReference type="AlphaFoldDB" id="A0AAV2RMX7"/>
<dbReference type="InterPro" id="IPR036770">
    <property type="entry name" value="Ankyrin_rpt-contain_sf"/>
</dbReference>
<comment type="caution">
    <text evidence="3">The sequence shown here is derived from an EMBL/GenBank/DDBJ whole genome shotgun (WGS) entry which is preliminary data.</text>
</comment>
<keyword evidence="4" id="KW-1185">Reference proteome</keyword>
<reference evidence="3 4" key="1">
    <citation type="submission" date="2024-05" db="EMBL/GenBank/DDBJ databases">
        <authorList>
            <person name="Wallberg A."/>
        </authorList>
    </citation>
    <scope>NUCLEOTIDE SEQUENCE [LARGE SCALE GENOMIC DNA]</scope>
</reference>
<dbReference type="InterPro" id="IPR002110">
    <property type="entry name" value="Ankyrin_rpt"/>
</dbReference>
<evidence type="ECO:0000313" key="3">
    <source>
        <dbReference type="EMBL" id="CAL4133695.1"/>
    </source>
</evidence>
<dbReference type="PANTHER" id="PTHR24198">
    <property type="entry name" value="ANKYRIN REPEAT AND PROTEIN KINASE DOMAIN-CONTAINING PROTEIN"/>
    <property type="match status" value="1"/>
</dbReference>
<protein>
    <submittedName>
        <fullName evidence="3">Uncharacterized protein</fullName>
    </submittedName>
</protein>
<keyword evidence="1" id="KW-0677">Repeat</keyword>
<keyword evidence="2" id="KW-0040">ANK repeat</keyword>
<sequence>MEIKQPSCGCVLDPNIRGKLPEEMEDAAMEGNIKVVQAWVANGGNVNATCISGRCKIKQEVTLLSHAASGNQVGIVSWLLQQESICLNVPVNFENLNSTLIIAAREGHADIINMLITAKTKCKLDLKLLCGCYFAKPHGAIWHAAFKGHRSALSVLLQHHEGDLLQLQEAYFWLAQCLPSDSIKMLLTDEFKNKIDLSGRNSRGEGVLYIASKHEMWYNFCILFEHHAHDVEDLNHALFEVVNHGHSEFLKTYLQPPLKDVIDLGAHDDVDGSLLEVAFRGRLGCQRPPELTDCANHYLTAGAYDAS</sequence>
<dbReference type="Gene3D" id="1.25.40.20">
    <property type="entry name" value="Ankyrin repeat-containing domain"/>
    <property type="match status" value="2"/>
</dbReference>
<dbReference type="Proteomes" id="UP001497623">
    <property type="component" value="Unassembled WGS sequence"/>
</dbReference>
<dbReference type="SMART" id="SM00248">
    <property type="entry name" value="ANK"/>
    <property type="match status" value="3"/>
</dbReference>
<gene>
    <name evidence="3" type="ORF">MNOR_LOCUS27261</name>
</gene>
<evidence type="ECO:0000313" key="4">
    <source>
        <dbReference type="Proteomes" id="UP001497623"/>
    </source>
</evidence>
<evidence type="ECO:0000256" key="1">
    <source>
        <dbReference type="ARBA" id="ARBA00022737"/>
    </source>
</evidence>
<evidence type="ECO:0000256" key="2">
    <source>
        <dbReference type="ARBA" id="ARBA00023043"/>
    </source>
</evidence>